<feature type="domain" description="AB hydrolase-1" evidence="10">
    <location>
        <begin position="57"/>
        <end position="358"/>
    </location>
</feature>
<evidence type="ECO:0000256" key="1">
    <source>
        <dbReference type="ARBA" id="ARBA00010701"/>
    </source>
</evidence>
<dbReference type="Gene3D" id="3.40.50.1820">
    <property type="entry name" value="alpha/beta hydrolase"/>
    <property type="match status" value="1"/>
</dbReference>
<dbReference type="GO" id="GO:0016788">
    <property type="term" value="F:hydrolase activity, acting on ester bonds"/>
    <property type="evidence" value="ECO:0007669"/>
    <property type="project" value="InterPro"/>
</dbReference>
<evidence type="ECO:0000256" key="7">
    <source>
        <dbReference type="PIRNR" id="PIRNR000862"/>
    </source>
</evidence>
<dbReference type="PIRSF" id="PIRSF000862">
    <property type="entry name" value="Steryl_ester_lip"/>
    <property type="match status" value="1"/>
</dbReference>
<evidence type="ECO:0000313" key="11">
    <source>
        <dbReference type="EMBL" id="KAJ8927628.1"/>
    </source>
</evidence>
<feature type="active site" description="Nucleophile" evidence="8">
    <location>
        <position position="150"/>
    </location>
</feature>
<keyword evidence="4 7" id="KW-0442">Lipid degradation</keyword>
<organism evidence="11 12">
    <name type="scientific">Rhamnusium bicolor</name>
    <dbReference type="NCBI Taxonomy" id="1586634"/>
    <lineage>
        <taxon>Eukaryota</taxon>
        <taxon>Metazoa</taxon>
        <taxon>Ecdysozoa</taxon>
        <taxon>Arthropoda</taxon>
        <taxon>Hexapoda</taxon>
        <taxon>Insecta</taxon>
        <taxon>Pterygota</taxon>
        <taxon>Neoptera</taxon>
        <taxon>Endopterygota</taxon>
        <taxon>Coleoptera</taxon>
        <taxon>Polyphaga</taxon>
        <taxon>Cucujiformia</taxon>
        <taxon>Chrysomeloidea</taxon>
        <taxon>Cerambycidae</taxon>
        <taxon>Lepturinae</taxon>
        <taxon>Rhagiini</taxon>
        <taxon>Rhamnusium</taxon>
    </lineage>
</organism>
<sequence length="381" mass="43757">MLLLLTVMLFINAIVAKISFEPYNKCNKIEKLFRNNEDCIYNPDEYLDVREKRGGQPVFLQHGLLGSSADWLMNGNNSLGFLLANNGYDVWLGNARGNTYSKGHISLPIDSRKYWNFSWHEMGTYDLPAVLYYVSNITEKPGEIIYIGHSMGTTMFFVISSTNPQAAKNVKLMVALAPVAYMTHIRSPIRYLAPFSSDFQWLARYLGINQFLPNNKIMEFLAYDCELFQIDKKICENIIFVLFGFDEKEFNQKMLPLVLKNEPAGTSTKTVVHYAQEIRNGGNFQAFDYGSDGNMIQYGTKIPPKYQINNIKRPVYMMYGENDWLASYEDVHQLSTNITNLVGLYKVELKSFNHIDFLLGKDAEQLVYQPLMKLLLNFTSN</sequence>
<evidence type="ECO:0000256" key="4">
    <source>
        <dbReference type="ARBA" id="ARBA00022963"/>
    </source>
</evidence>
<keyword evidence="2 9" id="KW-0732">Signal</keyword>
<reference evidence="11" key="1">
    <citation type="journal article" date="2023" name="Insect Mol. Biol.">
        <title>Genome sequencing provides insights into the evolution of gene families encoding plant cell wall-degrading enzymes in longhorned beetles.</title>
        <authorList>
            <person name="Shin N.R."/>
            <person name="Okamura Y."/>
            <person name="Kirsch R."/>
            <person name="Pauchet Y."/>
        </authorList>
    </citation>
    <scope>NUCLEOTIDE SEQUENCE</scope>
    <source>
        <strain evidence="11">RBIC_L_NR</strain>
    </source>
</reference>
<dbReference type="EMBL" id="JANEYF010005579">
    <property type="protein sequence ID" value="KAJ8927628.1"/>
    <property type="molecule type" value="Genomic_DNA"/>
</dbReference>
<dbReference type="FunFam" id="3.40.50.1820:FF:000057">
    <property type="entry name" value="Lipase"/>
    <property type="match status" value="1"/>
</dbReference>
<evidence type="ECO:0000256" key="9">
    <source>
        <dbReference type="SAM" id="SignalP"/>
    </source>
</evidence>
<gene>
    <name evidence="11" type="ORF">NQ314_019889</name>
</gene>
<feature type="chain" id="PRO_5043552524" description="Lipase" evidence="9">
    <location>
        <begin position="17"/>
        <end position="381"/>
    </location>
</feature>
<dbReference type="Proteomes" id="UP001162156">
    <property type="component" value="Unassembled WGS sequence"/>
</dbReference>
<keyword evidence="3 7" id="KW-0378">Hydrolase</keyword>
<evidence type="ECO:0000313" key="12">
    <source>
        <dbReference type="Proteomes" id="UP001162156"/>
    </source>
</evidence>
<evidence type="ECO:0000256" key="8">
    <source>
        <dbReference type="PIRSR" id="PIRSR000862-1"/>
    </source>
</evidence>
<feature type="active site" description="Charge relay system" evidence="8">
    <location>
        <position position="323"/>
    </location>
</feature>
<comment type="similarity">
    <text evidence="1 7">Belongs to the AB hydrolase superfamily. Lipase family.</text>
</comment>
<keyword evidence="12" id="KW-1185">Reference proteome</keyword>
<proteinExistence type="inferred from homology"/>
<dbReference type="GO" id="GO:0016042">
    <property type="term" value="P:lipid catabolic process"/>
    <property type="evidence" value="ECO:0007669"/>
    <property type="project" value="UniProtKB-KW"/>
</dbReference>
<accession>A0AAV8WMI1</accession>
<dbReference type="InterPro" id="IPR000073">
    <property type="entry name" value="AB_hydrolase_1"/>
</dbReference>
<feature type="signal peptide" evidence="9">
    <location>
        <begin position="1"/>
        <end position="16"/>
    </location>
</feature>
<keyword evidence="5" id="KW-0443">Lipid metabolism</keyword>
<dbReference type="SUPFAM" id="SSF53474">
    <property type="entry name" value="alpha/beta-Hydrolases"/>
    <property type="match status" value="1"/>
</dbReference>
<dbReference type="Pfam" id="PF00561">
    <property type="entry name" value="Abhydrolase_1"/>
    <property type="match status" value="1"/>
</dbReference>
<dbReference type="AlphaFoldDB" id="A0AAV8WMI1"/>
<protein>
    <recommendedName>
        <fullName evidence="7">Lipase</fullName>
    </recommendedName>
</protein>
<dbReference type="InterPro" id="IPR029058">
    <property type="entry name" value="AB_hydrolase_fold"/>
</dbReference>
<feature type="active site" description="Charge relay system" evidence="8">
    <location>
        <position position="354"/>
    </location>
</feature>
<evidence type="ECO:0000256" key="2">
    <source>
        <dbReference type="ARBA" id="ARBA00022729"/>
    </source>
</evidence>
<evidence type="ECO:0000259" key="10">
    <source>
        <dbReference type="Pfam" id="PF00561"/>
    </source>
</evidence>
<comment type="caution">
    <text evidence="11">The sequence shown here is derived from an EMBL/GenBank/DDBJ whole genome shotgun (WGS) entry which is preliminary data.</text>
</comment>
<dbReference type="PANTHER" id="PTHR11005">
    <property type="entry name" value="LYSOSOMAL ACID LIPASE-RELATED"/>
    <property type="match status" value="1"/>
</dbReference>
<keyword evidence="6" id="KW-0325">Glycoprotein</keyword>
<evidence type="ECO:0000256" key="3">
    <source>
        <dbReference type="ARBA" id="ARBA00022801"/>
    </source>
</evidence>
<evidence type="ECO:0000256" key="5">
    <source>
        <dbReference type="ARBA" id="ARBA00023098"/>
    </source>
</evidence>
<dbReference type="InterPro" id="IPR025483">
    <property type="entry name" value="Lipase_euk"/>
</dbReference>
<name>A0AAV8WMI1_9CUCU</name>
<evidence type="ECO:0000256" key="6">
    <source>
        <dbReference type="ARBA" id="ARBA00023180"/>
    </source>
</evidence>